<keyword evidence="2" id="KW-0597">Phosphoprotein</keyword>
<keyword evidence="3" id="KW-0547">Nucleotide-binding</keyword>
<dbReference type="Gene3D" id="2.60.34.10">
    <property type="entry name" value="Substrate Binding Domain Of DNAk, Chain A, domain 1"/>
    <property type="match status" value="1"/>
</dbReference>
<dbReference type="EMBL" id="JAGIOO010000001">
    <property type="protein sequence ID" value="MBP2472711.1"/>
    <property type="molecule type" value="Genomic_DNA"/>
</dbReference>
<dbReference type="SUPFAM" id="SSF53067">
    <property type="entry name" value="Actin-like ATPase domain"/>
    <property type="match status" value="2"/>
</dbReference>
<evidence type="ECO:0000256" key="4">
    <source>
        <dbReference type="ARBA" id="ARBA00022840"/>
    </source>
</evidence>
<comment type="similarity">
    <text evidence="1">Belongs to the heat shock protein 70 family.</text>
</comment>
<accession>A0ABS5A801</accession>
<dbReference type="PRINTS" id="PR00301">
    <property type="entry name" value="HEATSHOCK70"/>
</dbReference>
<dbReference type="InterPro" id="IPR013126">
    <property type="entry name" value="Hsp_70_fam"/>
</dbReference>
<keyword evidence="6" id="KW-0143">Chaperone</keyword>
<proteinExistence type="inferred from homology"/>
<organism evidence="7 8">
    <name type="scientific">Crossiella equi</name>
    <dbReference type="NCBI Taxonomy" id="130796"/>
    <lineage>
        <taxon>Bacteria</taxon>
        <taxon>Bacillati</taxon>
        <taxon>Actinomycetota</taxon>
        <taxon>Actinomycetes</taxon>
        <taxon>Pseudonocardiales</taxon>
        <taxon>Pseudonocardiaceae</taxon>
        <taxon>Crossiella</taxon>
    </lineage>
</organism>
<evidence type="ECO:0000313" key="8">
    <source>
        <dbReference type="Proteomes" id="UP001519363"/>
    </source>
</evidence>
<name>A0ABS5A801_9PSEU</name>
<evidence type="ECO:0000256" key="6">
    <source>
        <dbReference type="ARBA" id="ARBA00023186"/>
    </source>
</evidence>
<dbReference type="InterPro" id="IPR029047">
    <property type="entry name" value="HSP70_peptide-bd_sf"/>
</dbReference>
<evidence type="ECO:0000256" key="3">
    <source>
        <dbReference type="ARBA" id="ARBA00022741"/>
    </source>
</evidence>
<dbReference type="InterPro" id="IPR043129">
    <property type="entry name" value="ATPase_NBD"/>
</dbReference>
<protein>
    <submittedName>
        <fullName evidence="7">Molecular chaperone DnaK</fullName>
    </submittedName>
</protein>
<dbReference type="SUPFAM" id="SSF100920">
    <property type="entry name" value="Heat shock protein 70kD (HSP70), peptide-binding domain"/>
    <property type="match status" value="1"/>
</dbReference>
<keyword evidence="4" id="KW-0067">ATP-binding</keyword>
<evidence type="ECO:0000313" key="7">
    <source>
        <dbReference type="EMBL" id="MBP2472711.1"/>
    </source>
</evidence>
<dbReference type="Gene3D" id="3.90.640.10">
    <property type="entry name" value="Actin, Chain A, domain 4"/>
    <property type="match status" value="1"/>
</dbReference>
<comment type="caution">
    <text evidence="7">The sequence shown here is derived from an EMBL/GenBank/DDBJ whole genome shotgun (WGS) entry which is preliminary data.</text>
</comment>
<keyword evidence="8" id="KW-1185">Reference proteome</keyword>
<evidence type="ECO:0000256" key="2">
    <source>
        <dbReference type="ARBA" id="ARBA00022553"/>
    </source>
</evidence>
<evidence type="ECO:0000256" key="1">
    <source>
        <dbReference type="ARBA" id="ARBA00007381"/>
    </source>
</evidence>
<dbReference type="Pfam" id="PF00012">
    <property type="entry name" value="HSP70"/>
    <property type="match status" value="1"/>
</dbReference>
<dbReference type="Proteomes" id="UP001519363">
    <property type="component" value="Unassembled WGS sequence"/>
</dbReference>
<dbReference type="Gene3D" id="3.30.420.40">
    <property type="match status" value="2"/>
</dbReference>
<gene>
    <name evidence="7" type="ORF">JOF53_001583</name>
</gene>
<dbReference type="PROSITE" id="PS00297">
    <property type="entry name" value="HSP70_1"/>
    <property type="match status" value="1"/>
</dbReference>
<dbReference type="InterPro" id="IPR018181">
    <property type="entry name" value="Heat_shock_70_CS"/>
</dbReference>
<keyword evidence="5" id="KW-0346">Stress response</keyword>
<dbReference type="RefSeq" id="WP_086786894.1">
    <property type="nucleotide sequence ID" value="NZ_JAGIOO010000001.1"/>
</dbReference>
<dbReference type="CDD" id="cd24029">
    <property type="entry name" value="ASKHA_NBD_HSP70_DnaK_HscA_HscC"/>
    <property type="match status" value="1"/>
</dbReference>
<evidence type="ECO:0000256" key="5">
    <source>
        <dbReference type="ARBA" id="ARBA00023016"/>
    </source>
</evidence>
<reference evidence="7 8" key="1">
    <citation type="submission" date="2021-03" db="EMBL/GenBank/DDBJ databases">
        <title>Sequencing the genomes of 1000 actinobacteria strains.</title>
        <authorList>
            <person name="Klenk H.-P."/>
        </authorList>
    </citation>
    <scope>NUCLEOTIDE SEQUENCE [LARGE SCALE GENOMIC DNA]</scope>
    <source>
        <strain evidence="7 8">DSM 44580</strain>
    </source>
</reference>
<dbReference type="PANTHER" id="PTHR19375">
    <property type="entry name" value="HEAT SHOCK PROTEIN 70KDA"/>
    <property type="match status" value="1"/>
</dbReference>
<sequence>MSDTIDFGIDLGTTNSALAVCRDGEVSVVKNNDGWDYTPSAVWLNRSGQTSVGRAARERASRDPANAHLEFKLEMGLAGAHRRFAAAGRSLTPPELSAEVLKSLRADAGSRFGEPPAAAVITVPAAFRLNQNEATSQAAALAGFGRCPLVQEPTAAAFAFGFQHASEEACWMVFDFGGGTFDAAVVSTYEGELRVLDHAGDPHLGGKLIDWGLVEKVLAPAVARELRLTGFTRDNEGQRANFAVLKHAAEEAKITLSRADRATLDVDLRLPGGEVENFEYTLTRDELDRVAEPYYLRAINLCRDALAKANLEPGDIDRLLLVGGATLAPGLRERLADARVGLGIELDHSQDPSTVVARGAAVFASTVALERAAVEPVAGEFAVELEYPRTTSLTEVVVGGRIHAPSTVDFSGYVVVLANPDGRPPFSTPNIALSATGAFTAELVVGEQTASTFTVSLLAPSGRREVVHPASLTIRHWLNEPGGTVLTNALGLGQADGSFAVMLPKGAPLPATARETFQTSVRLRRGDPDAVIRIPIVEGERTRADRNTRVAVIEIRPGDVRFDVPRGSDVEITFEVDVNRRVSVTAEVPLVDEQFDAEIDLGSVTPPAPEELERTLAEAETRLERLRASSGRAGSGQARARLARLREERLPELARDEVRAARGDRGSAAAAGQRLRDIHAVLDEVEQDVRLPAVLAELATETEQCRELVGRLGDARDRAELADIERRSRDADVALAEELLERVHDLVVLLLRRDGSLDVVVFQYFKQNQHQLTSRARAQELVREGETAIARGDTAALSGVNQRLRALMPPEMPDPTGGVQRGGLW</sequence>